<evidence type="ECO:0000313" key="2">
    <source>
        <dbReference type="EMBL" id="SVD83020.1"/>
    </source>
</evidence>
<organism evidence="2">
    <name type="scientific">marine metagenome</name>
    <dbReference type="NCBI Taxonomy" id="408172"/>
    <lineage>
        <taxon>unclassified sequences</taxon>
        <taxon>metagenomes</taxon>
        <taxon>ecological metagenomes</taxon>
    </lineage>
</organism>
<sequence>MSLRHDSPLIKHFRETRGQFRGLLLKIWGGGFLVVIIGFALAWFFIQPAPPRTIVMATGSQHAAYYKFAQDYADHLASHGITLELRSTTGSLENYRLLQSDLEVDLAIVQGGTTPAELRDESDIESLASLYFEPVWLFYRSDDPYSDLQDLRDKRIAIGRESS</sequence>
<dbReference type="PANTHER" id="PTHR42941:SF1">
    <property type="entry name" value="SLL1037 PROTEIN"/>
    <property type="match status" value="1"/>
</dbReference>
<dbReference type="Pfam" id="PF16868">
    <property type="entry name" value="NMT1_3"/>
    <property type="match status" value="1"/>
</dbReference>
<dbReference type="EMBL" id="UINC01176064">
    <property type="protein sequence ID" value="SVD83020.1"/>
    <property type="molecule type" value="Genomic_DNA"/>
</dbReference>
<name>A0A382YIW0_9ZZZZ</name>
<gene>
    <name evidence="2" type="ORF">METZ01_LOCUS435874</name>
</gene>
<feature type="non-terminal residue" evidence="2">
    <location>
        <position position="163"/>
    </location>
</feature>
<protein>
    <recommendedName>
        <fullName evidence="3">PBP domain-containing protein</fullName>
    </recommendedName>
</protein>
<feature type="transmembrane region" description="Helical" evidence="1">
    <location>
        <begin position="23"/>
        <end position="46"/>
    </location>
</feature>
<keyword evidence="1" id="KW-1133">Transmembrane helix</keyword>
<evidence type="ECO:0000256" key="1">
    <source>
        <dbReference type="SAM" id="Phobius"/>
    </source>
</evidence>
<dbReference type="PANTHER" id="PTHR42941">
    <property type="entry name" value="SLL1037 PROTEIN"/>
    <property type="match status" value="1"/>
</dbReference>
<reference evidence="2" key="1">
    <citation type="submission" date="2018-05" db="EMBL/GenBank/DDBJ databases">
        <authorList>
            <person name="Lanie J.A."/>
            <person name="Ng W.-L."/>
            <person name="Kazmierczak K.M."/>
            <person name="Andrzejewski T.M."/>
            <person name="Davidsen T.M."/>
            <person name="Wayne K.J."/>
            <person name="Tettelin H."/>
            <person name="Glass J.I."/>
            <person name="Rusch D."/>
            <person name="Podicherti R."/>
            <person name="Tsui H.-C.T."/>
            <person name="Winkler M.E."/>
        </authorList>
    </citation>
    <scope>NUCLEOTIDE SEQUENCE</scope>
</reference>
<dbReference type="SUPFAM" id="SSF53850">
    <property type="entry name" value="Periplasmic binding protein-like II"/>
    <property type="match status" value="1"/>
</dbReference>
<proteinExistence type="predicted"/>
<keyword evidence="1" id="KW-0812">Transmembrane</keyword>
<dbReference type="Gene3D" id="3.40.190.10">
    <property type="entry name" value="Periplasmic binding protein-like II"/>
    <property type="match status" value="1"/>
</dbReference>
<dbReference type="AlphaFoldDB" id="A0A382YIW0"/>
<accession>A0A382YIW0</accession>
<dbReference type="InterPro" id="IPR011852">
    <property type="entry name" value="TRAP_TAXI"/>
</dbReference>
<keyword evidence="1" id="KW-0472">Membrane</keyword>
<evidence type="ECO:0008006" key="3">
    <source>
        <dbReference type="Google" id="ProtNLM"/>
    </source>
</evidence>